<keyword evidence="1" id="KW-0805">Transcription regulation</keyword>
<dbReference type="Gene3D" id="1.25.40.10">
    <property type="entry name" value="Tetratricopeptide repeat domain"/>
    <property type="match status" value="1"/>
</dbReference>
<organism evidence="4 5">
    <name type="scientific">Mangrovihabitans endophyticus</name>
    <dbReference type="NCBI Taxonomy" id="1751298"/>
    <lineage>
        <taxon>Bacteria</taxon>
        <taxon>Bacillati</taxon>
        <taxon>Actinomycetota</taxon>
        <taxon>Actinomycetes</taxon>
        <taxon>Micromonosporales</taxon>
        <taxon>Micromonosporaceae</taxon>
        <taxon>Mangrovihabitans</taxon>
    </lineage>
</organism>
<evidence type="ECO:0000313" key="5">
    <source>
        <dbReference type="Proteomes" id="UP000656042"/>
    </source>
</evidence>
<dbReference type="GO" id="GO:0006355">
    <property type="term" value="P:regulation of DNA-templated transcription"/>
    <property type="evidence" value="ECO:0007669"/>
    <property type="project" value="TreeGrafter"/>
</dbReference>
<protein>
    <recommendedName>
        <fullName evidence="3">Bacterial transcriptional activator domain-containing protein</fullName>
    </recommendedName>
</protein>
<dbReference type="EMBL" id="BMMX01000003">
    <property type="protein sequence ID" value="GGK81829.1"/>
    <property type="molecule type" value="Genomic_DNA"/>
</dbReference>
<comment type="caution">
    <text evidence="4">The sequence shown here is derived from an EMBL/GenBank/DDBJ whole genome shotgun (WGS) entry which is preliminary data.</text>
</comment>
<dbReference type="InterPro" id="IPR036388">
    <property type="entry name" value="WH-like_DNA-bd_sf"/>
</dbReference>
<dbReference type="InterPro" id="IPR051677">
    <property type="entry name" value="AfsR-DnrI-RedD_regulator"/>
</dbReference>
<evidence type="ECO:0000256" key="2">
    <source>
        <dbReference type="ARBA" id="ARBA00023163"/>
    </source>
</evidence>
<evidence type="ECO:0000259" key="3">
    <source>
        <dbReference type="SMART" id="SM01043"/>
    </source>
</evidence>
<reference evidence="4" key="2">
    <citation type="submission" date="2020-09" db="EMBL/GenBank/DDBJ databases">
        <authorList>
            <person name="Sun Q."/>
            <person name="Zhou Y."/>
        </authorList>
    </citation>
    <scope>NUCLEOTIDE SEQUENCE</scope>
    <source>
        <strain evidence="4">CGMCC 4.7299</strain>
    </source>
</reference>
<dbReference type="InterPro" id="IPR005158">
    <property type="entry name" value="BTAD"/>
</dbReference>
<dbReference type="PANTHER" id="PTHR35807">
    <property type="entry name" value="TRANSCRIPTIONAL REGULATOR REDD-RELATED"/>
    <property type="match status" value="1"/>
</dbReference>
<dbReference type="SMART" id="SM01043">
    <property type="entry name" value="BTAD"/>
    <property type="match status" value="1"/>
</dbReference>
<dbReference type="AlphaFoldDB" id="A0A8J3BW23"/>
<feature type="domain" description="Bacterial transcriptional activator" evidence="3">
    <location>
        <begin position="106"/>
        <end position="251"/>
    </location>
</feature>
<sequence>MAITIELLGVVRVLRDGEPVDLSRWWTREVLALMAFDAGTYVSREQLARRVRDGDLDAGTHARIERAVRELEQVFAMPHGSEADGPRVERSAGGGCVRLLVPADGTDLMQVERLHTEAGRAAGRGDYTTAVELTGEALERWTGPGLQELRTGPRWPETTALHELRALLEQDHYYWMLAGGADPAGAVDRVTQLAAAHPADESWCALLMAVLTAAGRTDEAATAYDRMTERLTTEWGLQPGPRLRGERRRLDRATAASEKLGAEVSIIVVSRDPELSRSDDETIWRAVRGREGIIIWRIHPVTMGLFTGPGHCARALDVGREIQRLRERHHPALARTARTFVGSGWADRCTLQNSARQGATGPILAGTVLSEGREAFFEARPGAITVDASTAERTAELAGYEADGGGYRVVSWRR</sequence>
<evidence type="ECO:0000313" key="4">
    <source>
        <dbReference type="EMBL" id="GGK81829.1"/>
    </source>
</evidence>
<dbReference type="Gene3D" id="1.10.10.10">
    <property type="entry name" value="Winged helix-like DNA-binding domain superfamily/Winged helix DNA-binding domain"/>
    <property type="match status" value="1"/>
</dbReference>
<dbReference type="InterPro" id="IPR011990">
    <property type="entry name" value="TPR-like_helical_dom_sf"/>
</dbReference>
<dbReference type="GO" id="GO:0003677">
    <property type="term" value="F:DNA binding"/>
    <property type="evidence" value="ECO:0007669"/>
    <property type="project" value="TreeGrafter"/>
</dbReference>
<accession>A0A8J3BW23</accession>
<name>A0A8J3BW23_9ACTN</name>
<proteinExistence type="predicted"/>
<dbReference type="Pfam" id="PF03704">
    <property type="entry name" value="BTAD"/>
    <property type="match status" value="1"/>
</dbReference>
<gene>
    <name evidence="4" type="ORF">GCM10012284_14870</name>
</gene>
<dbReference type="SUPFAM" id="SSF48452">
    <property type="entry name" value="TPR-like"/>
    <property type="match status" value="1"/>
</dbReference>
<dbReference type="RefSeq" id="WP_189078330.1">
    <property type="nucleotide sequence ID" value="NZ_BMMX01000003.1"/>
</dbReference>
<reference evidence="4" key="1">
    <citation type="journal article" date="2014" name="Int. J. Syst. Evol. Microbiol.">
        <title>Complete genome sequence of Corynebacterium casei LMG S-19264T (=DSM 44701T), isolated from a smear-ripened cheese.</title>
        <authorList>
            <consortium name="US DOE Joint Genome Institute (JGI-PGF)"/>
            <person name="Walter F."/>
            <person name="Albersmeier A."/>
            <person name="Kalinowski J."/>
            <person name="Ruckert C."/>
        </authorList>
    </citation>
    <scope>NUCLEOTIDE SEQUENCE</scope>
    <source>
        <strain evidence="4">CGMCC 4.7299</strain>
    </source>
</reference>
<dbReference type="Proteomes" id="UP000656042">
    <property type="component" value="Unassembled WGS sequence"/>
</dbReference>
<keyword evidence="5" id="KW-1185">Reference proteome</keyword>
<keyword evidence="2" id="KW-0804">Transcription</keyword>
<dbReference type="PANTHER" id="PTHR35807:SF1">
    <property type="entry name" value="TRANSCRIPTIONAL REGULATOR REDD"/>
    <property type="match status" value="1"/>
</dbReference>
<evidence type="ECO:0000256" key="1">
    <source>
        <dbReference type="ARBA" id="ARBA00023015"/>
    </source>
</evidence>